<evidence type="ECO:0000256" key="6">
    <source>
        <dbReference type="ARBA" id="ARBA00023136"/>
    </source>
</evidence>
<evidence type="ECO:0000256" key="1">
    <source>
        <dbReference type="ARBA" id="ARBA00004651"/>
    </source>
</evidence>
<evidence type="ECO:0000256" key="5">
    <source>
        <dbReference type="ARBA" id="ARBA00022989"/>
    </source>
</evidence>
<feature type="transmembrane region" description="Helical" evidence="7">
    <location>
        <begin position="43"/>
        <end position="61"/>
    </location>
</feature>
<dbReference type="Pfam" id="PF01891">
    <property type="entry name" value="CbiM"/>
    <property type="match status" value="1"/>
</dbReference>
<evidence type="ECO:0000256" key="3">
    <source>
        <dbReference type="ARBA" id="ARBA00022475"/>
    </source>
</evidence>
<sequence length="223" mass="23839">MHIEPGLVDGAKIVLSYATALGALGLSAKASIGMIKKDGLLSLIGRSSLTTLLVFIFFQVMPHHAVGVSEVHFILGSTLFLMFGPAAASIGLISGLLIQGVLFAPIDLPQYGMNVTTLLLPLFAMSALSRRIIAENTAYVDITYQQALKLSLTYQGGIIAWVAFWVFYGQGFGAENMSSVATFGLAYLSVVLIEPVLDLAVLAGAKSLNRFKHSSLLETRLFN</sequence>
<dbReference type="EMBL" id="JACYFC010000003">
    <property type="protein sequence ID" value="MBD5771318.1"/>
    <property type="molecule type" value="Genomic_DNA"/>
</dbReference>
<dbReference type="InterPro" id="IPR002751">
    <property type="entry name" value="CbiM/NikMN"/>
</dbReference>
<feature type="transmembrane region" description="Helical" evidence="7">
    <location>
        <begin position="111"/>
        <end position="129"/>
    </location>
</feature>
<keyword evidence="6 7" id="KW-0472">Membrane</keyword>
<feature type="transmembrane region" description="Helical" evidence="7">
    <location>
        <begin position="150"/>
        <end position="168"/>
    </location>
</feature>
<reference evidence="8 9" key="1">
    <citation type="submission" date="2020-09" db="EMBL/GenBank/DDBJ databases">
        <title>Marinomonas sp. nov., isolated from the cysticercosis algae of Qingdao, China.</title>
        <authorList>
            <person name="Sun X."/>
        </authorList>
    </citation>
    <scope>NUCLEOTIDE SEQUENCE [LARGE SCALE GENOMIC DNA]</scope>
    <source>
        <strain evidence="8 9">SM2066</strain>
    </source>
</reference>
<keyword evidence="2" id="KW-0813">Transport</keyword>
<keyword evidence="4 7" id="KW-0812">Transmembrane</keyword>
<organism evidence="8 9">
    <name type="scientific">Marinomonas colpomeniae</name>
    <dbReference type="NCBI Taxonomy" id="2774408"/>
    <lineage>
        <taxon>Bacteria</taxon>
        <taxon>Pseudomonadati</taxon>
        <taxon>Pseudomonadota</taxon>
        <taxon>Gammaproteobacteria</taxon>
        <taxon>Oceanospirillales</taxon>
        <taxon>Oceanospirillaceae</taxon>
        <taxon>Marinomonas</taxon>
    </lineage>
</organism>
<dbReference type="RefSeq" id="WP_191594710.1">
    <property type="nucleotide sequence ID" value="NZ_JACYFC010000003.1"/>
</dbReference>
<evidence type="ECO:0000313" key="9">
    <source>
        <dbReference type="Proteomes" id="UP000604161"/>
    </source>
</evidence>
<keyword evidence="3" id="KW-1003">Cell membrane</keyword>
<comment type="caution">
    <text evidence="8">The sequence shown here is derived from an EMBL/GenBank/DDBJ whole genome shotgun (WGS) entry which is preliminary data.</text>
</comment>
<feature type="transmembrane region" description="Helical" evidence="7">
    <location>
        <begin position="73"/>
        <end position="99"/>
    </location>
</feature>
<evidence type="ECO:0000256" key="4">
    <source>
        <dbReference type="ARBA" id="ARBA00022692"/>
    </source>
</evidence>
<evidence type="ECO:0000256" key="2">
    <source>
        <dbReference type="ARBA" id="ARBA00022448"/>
    </source>
</evidence>
<keyword evidence="5 7" id="KW-1133">Transmembrane helix</keyword>
<name>A0ABR8P1K6_9GAMM</name>
<comment type="subcellular location">
    <subcellularLocation>
        <location evidence="1">Cell membrane</location>
        <topology evidence="1">Multi-pass membrane protein</topology>
    </subcellularLocation>
</comment>
<gene>
    <name evidence="8" type="ORF">IF202_09675</name>
</gene>
<evidence type="ECO:0000313" key="8">
    <source>
        <dbReference type="EMBL" id="MBD5771318.1"/>
    </source>
</evidence>
<proteinExistence type="predicted"/>
<keyword evidence="9" id="KW-1185">Reference proteome</keyword>
<dbReference type="Proteomes" id="UP000604161">
    <property type="component" value="Unassembled WGS sequence"/>
</dbReference>
<evidence type="ECO:0000256" key="7">
    <source>
        <dbReference type="SAM" id="Phobius"/>
    </source>
</evidence>
<protein>
    <submittedName>
        <fullName evidence="8">Energy-coupling factor ABC transporter permease</fullName>
    </submittedName>
</protein>
<dbReference type="Gene3D" id="1.10.1760.20">
    <property type="match status" value="1"/>
</dbReference>
<feature type="transmembrane region" description="Helical" evidence="7">
    <location>
        <begin position="180"/>
        <end position="205"/>
    </location>
</feature>
<accession>A0ABR8P1K6</accession>